<organism evidence="1 2">
    <name type="scientific">Lactococcus garvieae DCC43</name>
    <dbReference type="NCBI Taxonomy" id="1231377"/>
    <lineage>
        <taxon>Bacteria</taxon>
        <taxon>Bacillati</taxon>
        <taxon>Bacillota</taxon>
        <taxon>Bacilli</taxon>
        <taxon>Lactobacillales</taxon>
        <taxon>Streptococcaceae</taxon>
        <taxon>Lactococcus</taxon>
    </lineage>
</organism>
<protein>
    <submittedName>
        <fullName evidence="1">Uncharacterized protein</fullName>
    </submittedName>
</protein>
<dbReference type="Proteomes" id="UP000006787">
    <property type="component" value="Unassembled WGS sequence"/>
</dbReference>
<reference evidence="1 2" key="1">
    <citation type="journal article" date="2012" name="J. Bacteriol.">
        <title>Genome Sequence of the Bacteriocin-Producing Strain Lactococcus garvieae DCC43.</title>
        <authorList>
            <person name="Gabrielsen C."/>
            <person name="Brede D.A."/>
            <person name="Hernandez P.E."/>
            <person name="Nes I.F."/>
            <person name="Diep D.B."/>
        </authorList>
    </citation>
    <scope>NUCLEOTIDE SEQUENCE [LARGE SCALE GENOMIC DNA]</scope>
    <source>
        <strain evidence="1 2">DCC43</strain>
    </source>
</reference>
<evidence type="ECO:0000313" key="2">
    <source>
        <dbReference type="Proteomes" id="UP000006787"/>
    </source>
</evidence>
<dbReference type="PATRIC" id="fig|1231377.3.peg.2239"/>
<sequence length="120" mass="13417">MTKTAKERIVEEIKDVNRTLVYSLNKNGRAFNSGKRQGLTIALAHIQNATTLVTSDETVTIDKEVYDLLINKVNKQREQLAAAVEALKEVERSKYGMQFRRDRNPAIAKQALAEIGGADD</sequence>
<comment type="caution">
    <text evidence="1">The sequence shown here is derived from an EMBL/GenBank/DDBJ whole genome shotgun (WGS) entry which is preliminary data.</text>
</comment>
<gene>
    <name evidence="1" type="ORF">C426_2264</name>
</gene>
<evidence type="ECO:0000313" key="1">
    <source>
        <dbReference type="EMBL" id="EKF50390.1"/>
    </source>
</evidence>
<dbReference type="AlphaFoldDB" id="K2PFY5"/>
<dbReference type="RefSeq" id="WP_003136925.1">
    <property type="nucleotide sequence ID" value="NZ_AMQS01000055.1"/>
</dbReference>
<proteinExistence type="predicted"/>
<accession>K2PFY5</accession>
<dbReference type="EMBL" id="AMQS01000055">
    <property type="protein sequence ID" value="EKF50390.1"/>
    <property type="molecule type" value="Genomic_DNA"/>
</dbReference>
<name>K2PFY5_9LACT</name>